<accession>A0A3B0Q819</accession>
<dbReference type="KEGG" id="chla:C834K_0583"/>
<reference evidence="3" key="1">
    <citation type="submission" date="2017-11" db="EMBL/GenBank/DDBJ databases">
        <authorList>
            <person name="Seth-Smith MB H."/>
        </authorList>
    </citation>
    <scope>NUCLEOTIDE SEQUENCE [LARGE SCALE GENOMIC DNA]</scope>
</reference>
<dbReference type="Pfam" id="PF04890">
    <property type="entry name" value="DUF648"/>
    <property type="match status" value="1"/>
</dbReference>
<protein>
    <submittedName>
        <fullName evidence="2">Uncharacterized protein</fullName>
    </submittedName>
</protein>
<dbReference type="RefSeq" id="WP_117274342.1">
    <property type="nucleotide sequence ID" value="NZ_LS992154.1"/>
</dbReference>
<dbReference type="AlphaFoldDB" id="A0A3B0Q819"/>
<sequence>MRIPESFCLSSFNREPSYFEKVLSKVDNYFYFGGRQIEIVTRHERTQELICLSNPGRHVPLVEKVVKILSYLIFPIMLIALLVRFLLHKVLHKNHRVVLIDRQDPCTPCGLYLKDAIAIRDKFMDLRFKQPNNDALRTALHLQGLRVVHFYQDETSNQLLLTMTSERFPDIAFTFVVPTKSIALPQPEDMQWSIMEHLWNCTKATNVAKRQNLDHLIISKPIGISLQDGVLIHHVHNILLTEKSLNKEDVSTSIEEHNNLQNGLNDLVNFTVLTGYPGKVFAKSQRKFVCVDSAANLHMALIIDPGHTFTPHPDQNTEVENRVSTLMPILKSVPPEYLKGMLNQIPNSIKSKIQNLNSLLSKEFLNNTLDIQAPLFLSDPTQRQISDPEKKQLVKNFLTFISQRTLGQNDNGRNMVVFYKHGQIYAGGGDGILINQFNNYGSMFFKPEDAQEKCLGESIMDQLVNIGIFSEYENTETMVCAYFD</sequence>
<keyword evidence="3" id="KW-1185">Reference proteome</keyword>
<dbReference type="Proteomes" id="UP000258476">
    <property type="component" value="Chromosome"/>
</dbReference>
<evidence type="ECO:0000256" key="1">
    <source>
        <dbReference type="SAM" id="Phobius"/>
    </source>
</evidence>
<dbReference type="EMBL" id="LS992154">
    <property type="protein sequence ID" value="SYX09037.1"/>
    <property type="molecule type" value="Genomic_DNA"/>
</dbReference>
<keyword evidence="1" id="KW-1133">Transmembrane helix</keyword>
<gene>
    <name evidence="2" type="ORF">C834K_0583</name>
</gene>
<organism evidence="2 3">
    <name type="scientific">Chlamydia poikilotherma</name>
    <dbReference type="NCBI Taxonomy" id="1967783"/>
    <lineage>
        <taxon>Bacteria</taxon>
        <taxon>Pseudomonadati</taxon>
        <taxon>Chlamydiota</taxon>
        <taxon>Chlamydiia</taxon>
        <taxon>Chlamydiales</taxon>
        <taxon>Chlamydiaceae</taxon>
        <taxon>Chlamydia/Chlamydophila group</taxon>
        <taxon>Chlamydia</taxon>
    </lineage>
</organism>
<keyword evidence="1" id="KW-0812">Transmembrane</keyword>
<name>A0A3B0Q819_9CHLA</name>
<evidence type="ECO:0000313" key="3">
    <source>
        <dbReference type="Proteomes" id="UP000258476"/>
    </source>
</evidence>
<dbReference type="OrthoDB" id="17052at2"/>
<dbReference type="InterPro" id="IPR006974">
    <property type="entry name" value="DUF648"/>
</dbReference>
<proteinExistence type="predicted"/>
<feature type="transmembrane region" description="Helical" evidence="1">
    <location>
        <begin position="68"/>
        <end position="87"/>
    </location>
</feature>
<keyword evidence="1" id="KW-0472">Membrane</keyword>
<evidence type="ECO:0000313" key="2">
    <source>
        <dbReference type="EMBL" id="SYX09037.1"/>
    </source>
</evidence>